<dbReference type="PROSITE" id="PS51912">
    <property type="entry name" value="DMAP1_BIND"/>
    <property type="match status" value="1"/>
</dbReference>
<organism evidence="5">
    <name type="scientific">Haemonchus placei</name>
    <name type="common">Barber's pole worm</name>
    <dbReference type="NCBI Taxonomy" id="6290"/>
    <lineage>
        <taxon>Eukaryota</taxon>
        <taxon>Metazoa</taxon>
        <taxon>Ecdysozoa</taxon>
        <taxon>Nematoda</taxon>
        <taxon>Chromadorea</taxon>
        <taxon>Rhabditida</taxon>
        <taxon>Rhabditina</taxon>
        <taxon>Rhabditomorpha</taxon>
        <taxon>Strongyloidea</taxon>
        <taxon>Trichostrongylidae</taxon>
        <taxon>Haemonchus</taxon>
    </lineage>
</organism>
<sequence length="338" mass="38202">MLEQELAYLPEDVREQLAILELELSEGDITQKGYEKKRNLILAKYNKGCSAGPGQSKGSPGSRAHRQHQRRLTRDESRFHSEIRAEAVQQALAEYSQGYKVRPGIVQPIKRPTETRRRVTADNARLFRQLKFVADSSSDDDDSLVGSLKRKTQPSGKQISESGVPRNGNSKCVAPPDVTGGAAVEAMLRRVREEHEIKLRNQREAESQPKPTTPRSHDKGGDRKSIIKLEIKKESDEDADKVTRLIDEVVYVNQECVKPTDGRTTPPNANYQNAVFLQKKLPKLSQKLQQVVNCLQVSHNQAVVETVARFGLFICEDLLQRYFPTLWLITYLSFALLK</sequence>
<dbReference type="WBParaSite" id="HPLM_0000897601-mRNA-1">
    <property type="protein sequence ID" value="HPLM_0000897601-mRNA-1"/>
    <property type="gene ID" value="HPLM_0000897601"/>
</dbReference>
<feature type="compositionally biased region" description="Basic and acidic residues" evidence="1">
    <location>
        <begin position="215"/>
        <end position="225"/>
    </location>
</feature>
<dbReference type="SMART" id="SM01137">
    <property type="entry name" value="DMAP_binding"/>
    <property type="match status" value="1"/>
</dbReference>
<feature type="region of interest" description="Disordered" evidence="1">
    <location>
        <begin position="136"/>
        <end position="178"/>
    </location>
</feature>
<keyword evidence="4" id="KW-1185">Reference proteome</keyword>
<dbReference type="EMBL" id="UZAF01016970">
    <property type="protein sequence ID" value="VDO36273.1"/>
    <property type="molecule type" value="Genomic_DNA"/>
</dbReference>
<feature type="compositionally biased region" description="Basic and acidic residues" evidence="1">
    <location>
        <begin position="196"/>
        <end position="207"/>
    </location>
</feature>
<accession>A0A0N4WEB9</accession>
<dbReference type="InterPro" id="IPR010506">
    <property type="entry name" value="DMAP1-bd"/>
</dbReference>
<evidence type="ECO:0000313" key="4">
    <source>
        <dbReference type="Proteomes" id="UP000268014"/>
    </source>
</evidence>
<evidence type="ECO:0000313" key="5">
    <source>
        <dbReference type="WBParaSite" id="HPLM_0000897601-mRNA-1"/>
    </source>
</evidence>
<gene>
    <name evidence="3" type="ORF">HPLM_LOCUS8968</name>
</gene>
<proteinExistence type="predicted"/>
<feature type="region of interest" description="Disordered" evidence="1">
    <location>
        <begin position="49"/>
        <end position="78"/>
    </location>
</feature>
<dbReference type="STRING" id="6290.A0A0N4WEB9"/>
<feature type="region of interest" description="Disordered" evidence="1">
    <location>
        <begin position="196"/>
        <end position="225"/>
    </location>
</feature>
<evidence type="ECO:0000256" key="1">
    <source>
        <dbReference type="SAM" id="MobiDB-lite"/>
    </source>
</evidence>
<dbReference type="OMA" id="HINDHAP"/>
<name>A0A0N4WEB9_HAEPC</name>
<dbReference type="AlphaFoldDB" id="A0A0N4WEB9"/>
<reference evidence="5" key="1">
    <citation type="submission" date="2017-02" db="UniProtKB">
        <authorList>
            <consortium name="WormBaseParasite"/>
        </authorList>
    </citation>
    <scope>IDENTIFICATION</scope>
</reference>
<reference evidence="3 4" key="2">
    <citation type="submission" date="2018-11" db="EMBL/GenBank/DDBJ databases">
        <authorList>
            <consortium name="Pathogen Informatics"/>
        </authorList>
    </citation>
    <scope>NUCLEOTIDE SEQUENCE [LARGE SCALE GENOMIC DNA]</scope>
    <source>
        <strain evidence="3 4">MHpl1</strain>
    </source>
</reference>
<dbReference type="Proteomes" id="UP000268014">
    <property type="component" value="Unassembled WGS sequence"/>
</dbReference>
<evidence type="ECO:0000313" key="3">
    <source>
        <dbReference type="EMBL" id="VDO36273.1"/>
    </source>
</evidence>
<evidence type="ECO:0000259" key="2">
    <source>
        <dbReference type="PROSITE" id="PS51912"/>
    </source>
</evidence>
<feature type="domain" description="DMAP1-binding" evidence="2">
    <location>
        <begin position="5"/>
        <end position="121"/>
    </location>
</feature>
<dbReference type="OrthoDB" id="263283at2759"/>
<protein>
    <submittedName>
        <fullName evidence="5">DMAP-interaction domain-containing protein</fullName>
    </submittedName>
</protein>
<dbReference type="Pfam" id="PF06464">
    <property type="entry name" value="DMAP_binding"/>
    <property type="match status" value="1"/>
</dbReference>